<dbReference type="AlphaFoldDB" id="A0A553QDJ8"/>
<accession>A0A553QDJ8</accession>
<dbReference type="Proteomes" id="UP000316079">
    <property type="component" value="Unassembled WGS sequence"/>
</dbReference>
<sequence length="728" mass="82091">MENKGCGRWRSRHPEITCSSNSRYISQSVVERTRLPNVPEDTDFERNRTGTQKTVTLAPVSTYMMDKGLYTMRKPLTTSQCQIPILKNSSVIKDSEVRCRINPSTEKEEVVSKQTFTSPTEVSSCYKSSTTFLKEDLDSSMTLLELRGLSNDKDPIFNTSAAKHSPSISLSSSLSLLAPPVPKWTSSPRSSSQLSLQSSHWTGKVKNKRGEFMHKPKDSLTRSSQYLGNTYPQRFKHMSPHQANYWACTIPTSMPPSPNRRSPSWDPEREYQELLDYTYPLRPNMLSMWSSLGVDNPLITDPMLQDSGIELDRICSSSTLSSWSQRGTQLGQRNLGVKRSEFHALNPSHFKSSDGAMSSSLYSSTGQTGCSLESLDGCTEQRGHCCKGGIFSKFGSAPSFISSTRVLPLSDSLDDLDEEFLRLPEQLEELQVLSQHLRDISEHMSQAVTTSLESLESRITSVRSPTVTFRAQEQFGEERCDEEKEHVSGVPLVNKAHLDKLKESVSRIQMISQDMNRRNLREVEAVVDRLGKLSISQLHETIRTGQEENETKASLVQCLQPFCSNLEELIQWLHTVVEKVEVLSPPEAELESVKASLADFKSFQEDVQAHKPLTADVVQTGEMLLRCMDSTTPFLKDTLQLIETQSHTLEIHSEYLFSSILSAMDCLTDPRSEEASDNQVLDMHRYTKQTHCFHMDTLLNWETLMQGLAVSHYSSRRLLGKTQREVAS</sequence>
<feature type="compositionally biased region" description="Low complexity" evidence="1">
    <location>
        <begin position="187"/>
        <end position="199"/>
    </location>
</feature>
<proteinExistence type="predicted"/>
<organism evidence="2 3">
    <name type="scientific">Danionella cerebrum</name>
    <dbReference type="NCBI Taxonomy" id="2873325"/>
    <lineage>
        <taxon>Eukaryota</taxon>
        <taxon>Metazoa</taxon>
        <taxon>Chordata</taxon>
        <taxon>Craniata</taxon>
        <taxon>Vertebrata</taxon>
        <taxon>Euteleostomi</taxon>
        <taxon>Actinopterygii</taxon>
        <taxon>Neopterygii</taxon>
        <taxon>Teleostei</taxon>
        <taxon>Ostariophysi</taxon>
        <taxon>Cypriniformes</taxon>
        <taxon>Danionidae</taxon>
        <taxon>Danioninae</taxon>
        <taxon>Danionella</taxon>
    </lineage>
</organism>
<dbReference type="EMBL" id="SRMA01026072">
    <property type="protein sequence ID" value="TRY88014.1"/>
    <property type="molecule type" value="Genomic_DNA"/>
</dbReference>
<dbReference type="Gene3D" id="1.20.58.60">
    <property type="match status" value="1"/>
</dbReference>
<gene>
    <name evidence="2" type="ORF">DNTS_028267</name>
</gene>
<evidence type="ECO:0000256" key="1">
    <source>
        <dbReference type="SAM" id="MobiDB-lite"/>
    </source>
</evidence>
<name>A0A553QDJ8_9TELE</name>
<keyword evidence="3" id="KW-1185">Reference proteome</keyword>
<evidence type="ECO:0008006" key="4">
    <source>
        <dbReference type="Google" id="ProtNLM"/>
    </source>
</evidence>
<feature type="region of interest" description="Disordered" evidence="1">
    <location>
        <begin position="187"/>
        <end position="225"/>
    </location>
</feature>
<reference evidence="2 3" key="1">
    <citation type="journal article" date="2019" name="Sci. Data">
        <title>Hybrid genome assembly and annotation of Danionella translucida.</title>
        <authorList>
            <person name="Kadobianskyi M."/>
            <person name="Schulze L."/>
            <person name="Schuelke M."/>
            <person name="Judkewitz B."/>
        </authorList>
    </citation>
    <scope>NUCLEOTIDE SEQUENCE [LARGE SCALE GENOMIC DNA]</scope>
    <source>
        <strain evidence="2 3">Bolton</strain>
    </source>
</reference>
<feature type="compositionally biased region" description="Basic and acidic residues" evidence="1">
    <location>
        <begin position="208"/>
        <end position="220"/>
    </location>
</feature>
<dbReference type="SUPFAM" id="SSF46966">
    <property type="entry name" value="Spectrin repeat"/>
    <property type="match status" value="1"/>
</dbReference>
<evidence type="ECO:0000313" key="3">
    <source>
        <dbReference type="Proteomes" id="UP000316079"/>
    </source>
</evidence>
<evidence type="ECO:0000313" key="2">
    <source>
        <dbReference type="EMBL" id="TRY88014.1"/>
    </source>
</evidence>
<comment type="caution">
    <text evidence="2">The sequence shown here is derived from an EMBL/GenBank/DDBJ whole genome shotgun (WGS) entry which is preliminary data.</text>
</comment>
<dbReference type="OrthoDB" id="9448174at2759"/>
<protein>
    <recommendedName>
        <fullName evidence="4">Centrosomal protein of 68 kDa</fullName>
    </recommendedName>
</protein>